<dbReference type="EMBL" id="JABSNM010000011">
    <property type="protein sequence ID" value="NRT56864.1"/>
    <property type="molecule type" value="Genomic_DNA"/>
</dbReference>
<accession>A0ABX2G489</accession>
<dbReference type="SUPFAM" id="SSF53448">
    <property type="entry name" value="Nucleotide-diphospho-sugar transferases"/>
    <property type="match status" value="1"/>
</dbReference>
<proteinExistence type="predicted"/>
<dbReference type="Pfam" id="PF00535">
    <property type="entry name" value="Glycos_transf_2"/>
    <property type="match status" value="1"/>
</dbReference>
<dbReference type="InterPro" id="IPR001173">
    <property type="entry name" value="Glyco_trans_2-like"/>
</dbReference>
<dbReference type="Gene3D" id="3.90.550.10">
    <property type="entry name" value="Spore Coat Polysaccharide Biosynthesis Protein SpsA, Chain A"/>
    <property type="match status" value="1"/>
</dbReference>
<protein>
    <submittedName>
        <fullName evidence="2">Glycosyltransferase involved in cell wall biosynthesis</fullName>
    </submittedName>
</protein>
<dbReference type="RefSeq" id="WP_173805882.1">
    <property type="nucleotide sequence ID" value="NZ_JABSNM010000011.1"/>
</dbReference>
<evidence type="ECO:0000313" key="3">
    <source>
        <dbReference type="Proteomes" id="UP001516061"/>
    </source>
</evidence>
<organism evidence="2 3">
    <name type="scientific">Sphaerotilus uruguayifluvii</name>
    <dbReference type="NCBI Taxonomy" id="2735897"/>
    <lineage>
        <taxon>Bacteria</taxon>
        <taxon>Pseudomonadati</taxon>
        <taxon>Pseudomonadota</taxon>
        <taxon>Betaproteobacteria</taxon>
        <taxon>Burkholderiales</taxon>
        <taxon>Sphaerotilaceae</taxon>
        <taxon>Sphaerotilus</taxon>
    </lineage>
</organism>
<keyword evidence="3" id="KW-1185">Reference proteome</keyword>
<name>A0ABX2G489_9BURK</name>
<dbReference type="Proteomes" id="UP001516061">
    <property type="component" value="Unassembled WGS sequence"/>
</dbReference>
<comment type="caution">
    <text evidence="2">The sequence shown here is derived from an EMBL/GenBank/DDBJ whole genome shotgun (WGS) entry which is preliminary data.</text>
</comment>
<dbReference type="InterPro" id="IPR029044">
    <property type="entry name" value="Nucleotide-diphossugar_trans"/>
</dbReference>
<dbReference type="CDD" id="cd00761">
    <property type="entry name" value="Glyco_tranf_GTA_type"/>
    <property type="match status" value="1"/>
</dbReference>
<evidence type="ECO:0000313" key="2">
    <source>
        <dbReference type="EMBL" id="NRT56864.1"/>
    </source>
</evidence>
<gene>
    <name evidence="2" type="ORF">HNQ01_002613</name>
</gene>
<feature type="domain" description="Glycosyltransferase 2-like" evidence="1">
    <location>
        <begin position="8"/>
        <end position="139"/>
    </location>
</feature>
<evidence type="ECO:0000259" key="1">
    <source>
        <dbReference type="Pfam" id="PF00535"/>
    </source>
</evidence>
<dbReference type="PANTHER" id="PTHR43685:SF2">
    <property type="entry name" value="GLYCOSYLTRANSFERASE 2-LIKE DOMAIN-CONTAINING PROTEIN"/>
    <property type="match status" value="1"/>
</dbReference>
<sequence length="346" mass="39196">MTQRPFFSICIPAYNRARHLRPLLDSLFSQNFDSFEIVICEDVSRERPLIAEIASEYSLRYPGKLVYLENPVNLGYDANIRNLVSHARGEFCFFMGNDDLMCPGALAHVHELIGRQPDIGLVLKSYSWFDATPDAVNQTIRYFTEETLLSAGAEAIGFCFRRAGVISGYIVHRDLAHACATTEFDGSLYYQMHLTASVLLKKNAVSTPMVLVLCRNGEPPEFGNSGSEKGKYTPGVYTPQARLNMVGGAIGIIRSLAEKTGVDLVGVVIKDYANYFYPYIKDQLNLPLREYLKLYRCFSEMGFGKYPLFHFYFVVCYVLGERRFDAFTRWIRNALGRSPHFGVAKR</sequence>
<dbReference type="InterPro" id="IPR050834">
    <property type="entry name" value="Glycosyltransf_2"/>
</dbReference>
<dbReference type="PANTHER" id="PTHR43685">
    <property type="entry name" value="GLYCOSYLTRANSFERASE"/>
    <property type="match status" value="1"/>
</dbReference>
<reference evidence="2 3" key="1">
    <citation type="submission" date="2020-05" db="EMBL/GenBank/DDBJ databases">
        <title>Genomic Encyclopedia of Type Strains, Phase IV (KMG-V): Genome sequencing to study the core and pangenomes of soil and plant-associated prokaryotes.</title>
        <authorList>
            <person name="Whitman W."/>
        </authorList>
    </citation>
    <scope>NUCLEOTIDE SEQUENCE [LARGE SCALE GENOMIC DNA]</scope>
    <source>
        <strain evidence="2 3">C29</strain>
    </source>
</reference>